<accession>A0A6A6QEA7</accession>
<reference evidence="2" key="1">
    <citation type="journal article" date="2020" name="Stud. Mycol.">
        <title>101 Dothideomycetes genomes: a test case for predicting lifestyles and emergence of pathogens.</title>
        <authorList>
            <person name="Haridas S."/>
            <person name="Albert R."/>
            <person name="Binder M."/>
            <person name="Bloem J."/>
            <person name="Labutti K."/>
            <person name="Salamov A."/>
            <person name="Andreopoulos B."/>
            <person name="Baker S."/>
            <person name="Barry K."/>
            <person name="Bills G."/>
            <person name="Bluhm B."/>
            <person name="Cannon C."/>
            <person name="Castanera R."/>
            <person name="Culley D."/>
            <person name="Daum C."/>
            <person name="Ezra D."/>
            <person name="Gonzalez J."/>
            <person name="Henrissat B."/>
            <person name="Kuo A."/>
            <person name="Liang C."/>
            <person name="Lipzen A."/>
            <person name="Lutzoni F."/>
            <person name="Magnuson J."/>
            <person name="Mondo S."/>
            <person name="Nolan M."/>
            <person name="Ohm R."/>
            <person name="Pangilinan J."/>
            <person name="Park H.-J."/>
            <person name="Ramirez L."/>
            <person name="Alfaro M."/>
            <person name="Sun H."/>
            <person name="Tritt A."/>
            <person name="Yoshinaga Y."/>
            <person name="Zwiers L.-H."/>
            <person name="Turgeon B."/>
            <person name="Goodwin S."/>
            <person name="Spatafora J."/>
            <person name="Crous P."/>
            <person name="Grigoriev I."/>
        </authorList>
    </citation>
    <scope>NUCLEOTIDE SEQUENCE</scope>
    <source>
        <strain evidence="2">CBS 269.34</strain>
    </source>
</reference>
<dbReference type="Proteomes" id="UP000799750">
    <property type="component" value="Unassembled WGS sequence"/>
</dbReference>
<evidence type="ECO:0000256" key="1">
    <source>
        <dbReference type="SAM" id="MobiDB-lite"/>
    </source>
</evidence>
<gene>
    <name evidence="2" type="ORF">BU16DRAFT_543918</name>
</gene>
<evidence type="ECO:0000313" key="3">
    <source>
        <dbReference type="Proteomes" id="UP000799750"/>
    </source>
</evidence>
<keyword evidence="3" id="KW-1185">Reference proteome</keyword>
<dbReference type="EMBL" id="MU004197">
    <property type="protein sequence ID" value="KAF2490612.1"/>
    <property type="molecule type" value="Genomic_DNA"/>
</dbReference>
<name>A0A6A6QEA7_9PEZI</name>
<dbReference type="AlphaFoldDB" id="A0A6A6QEA7"/>
<sequence>MKTHWEWLKRLSSFASQIEPRLSALSIPNTPSDTQDTPRPKPLKDVTTALKVKPIQNLPPSNHNVDDTGNSLVEDSRKYYNFWCSIPPRITRPRTVYTAPPLSAVAMHANVSPPSRVLDPPHLRGYAHTPTPSLGPRQASPVPSANNMQPLRNLTPPHLRGYSHTPTPSLGTLASNDKSLSLASWNDIRLYRHMDVLPVGCTNFKGSRRYHLGFPEACSTATPRSGTHVAHREQTNPVCGKIFDYRPRASFTRDNHQEVNNIVKRALGSGEFLSQKQS</sequence>
<proteinExistence type="predicted"/>
<evidence type="ECO:0000313" key="2">
    <source>
        <dbReference type="EMBL" id="KAF2490612.1"/>
    </source>
</evidence>
<protein>
    <submittedName>
        <fullName evidence="2">Uncharacterized protein</fullName>
    </submittedName>
</protein>
<feature type="region of interest" description="Disordered" evidence="1">
    <location>
        <begin position="124"/>
        <end position="146"/>
    </location>
</feature>
<organism evidence="2 3">
    <name type="scientific">Lophium mytilinum</name>
    <dbReference type="NCBI Taxonomy" id="390894"/>
    <lineage>
        <taxon>Eukaryota</taxon>
        <taxon>Fungi</taxon>
        <taxon>Dikarya</taxon>
        <taxon>Ascomycota</taxon>
        <taxon>Pezizomycotina</taxon>
        <taxon>Dothideomycetes</taxon>
        <taxon>Pleosporomycetidae</taxon>
        <taxon>Mytilinidiales</taxon>
        <taxon>Mytilinidiaceae</taxon>
        <taxon>Lophium</taxon>
    </lineage>
</organism>